<keyword evidence="2" id="KW-0732">Signal</keyword>
<dbReference type="Gene3D" id="3.40.50.2300">
    <property type="match status" value="2"/>
</dbReference>
<accession>A0ABY7JWV0</accession>
<comment type="similarity">
    <text evidence="1">Belongs to the leucine-binding protein family.</text>
</comment>
<dbReference type="RefSeq" id="WP_269443561.1">
    <property type="nucleotide sequence ID" value="NZ_CP097463.1"/>
</dbReference>
<dbReference type="InterPro" id="IPR028082">
    <property type="entry name" value="Peripla_BP_I"/>
</dbReference>
<keyword evidence="6" id="KW-1185">Reference proteome</keyword>
<dbReference type="Pfam" id="PF13458">
    <property type="entry name" value="Peripla_BP_6"/>
    <property type="match status" value="1"/>
</dbReference>
<evidence type="ECO:0000256" key="2">
    <source>
        <dbReference type="ARBA" id="ARBA00022729"/>
    </source>
</evidence>
<evidence type="ECO:0000259" key="4">
    <source>
        <dbReference type="Pfam" id="PF13458"/>
    </source>
</evidence>
<feature type="domain" description="Leucine-binding protein" evidence="4">
    <location>
        <begin position="128"/>
        <end position="446"/>
    </location>
</feature>
<dbReference type="Proteomes" id="UP001164693">
    <property type="component" value="Chromosome"/>
</dbReference>
<dbReference type="InterPro" id="IPR028081">
    <property type="entry name" value="Leu-bd"/>
</dbReference>
<organism evidence="5 6">
    <name type="scientific">Jatrophihabitans cynanchi</name>
    <dbReference type="NCBI Taxonomy" id="2944128"/>
    <lineage>
        <taxon>Bacteria</taxon>
        <taxon>Bacillati</taxon>
        <taxon>Actinomycetota</taxon>
        <taxon>Actinomycetes</taxon>
        <taxon>Jatrophihabitantales</taxon>
        <taxon>Jatrophihabitantaceae</taxon>
        <taxon>Jatrophihabitans</taxon>
    </lineage>
</organism>
<evidence type="ECO:0000313" key="5">
    <source>
        <dbReference type="EMBL" id="WAX57026.1"/>
    </source>
</evidence>
<gene>
    <name evidence="5" type="ORF">M6B22_21280</name>
</gene>
<dbReference type="EMBL" id="CP097463">
    <property type="protein sequence ID" value="WAX57026.1"/>
    <property type="molecule type" value="Genomic_DNA"/>
</dbReference>
<reference evidence="5" key="1">
    <citation type="submission" date="2022-05" db="EMBL/GenBank/DDBJ databases">
        <title>Jatrophihabitans sp. SB3-54 whole genome sequence.</title>
        <authorList>
            <person name="Suh M.K."/>
            <person name="Eom M.K."/>
            <person name="Kim J.S."/>
            <person name="Kim H.S."/>
            <person name="Do H.E."/>
            <person name="Shin Y.K."/>
            <person name="Lee J.-S."/>
        </authorList>
    </citation>
    <scope>NUCLEOTIDE SEQUENCE</scope>
    <source>
        <strain evidence="5">SB3-54</strain>
    </source>
</reference>
<name>A0ABY7JWV0_9ACTN</name>
<feature type="region of interest" description="Disordered" evidence="3">
    <location>
        <begin position="71"/>
        <end position="103"/>
    </location>
</feature>
<dbReference type="PANTHER" id="PTHR47235">
    <property type="entry name" value="BLR6548 PROTEIN"/>
    <property type="match status" value="1"/>
</dbReference>
<proteinExistence type="inferred from homology"/>
<evidence type="ECO:0000256" key="1">
    <source>
        <dbReference type="ARBA" id="ARBA00010062"/>
    </source>
</evidence>
<evidence type="ECO:0000313" key="6">
    <source>
        <dbReference type="Proteomes" id="UP001164693"/>
    </source>
</evidence>
<dbReference type="SUPFAM" id="SSF53822">
    <property type="entry name" value="Periplasmic binding protein-like I"/>
    <property type="match status" value="1"/>
</dbReference>
<protein>
    <submittedName>
        <fullName evidence="5">ABC transporter substrate-binding protein</fullName>
    </submittedName>
</protein>
<feature type="region of interest" description="Disordered" evidence="3">
    <location>
        <begin position="42"/>
        <end position="61"/>
    </location>
</feature>
<sequence>MPPREFVNAQVGAAGGAVAGAGAGGGAGAAGGTGTGSATGNGAAAGGDAAGSGSGGTAAGGGAAGGGAAGGAAGGGSGGGGSGGGAKAGTGSGGGARSGGGAAGSGSGGAEAASCTGFKNSQGISNSSIKIANASDVSGPVPGLFQSAQQAMKAYVAYFNATASICGRTLSLENLDSQTSSGGDGQAATTACADAFAMVGSMGAFDDGGANTVKNCGIPDLRAASTTGARANVPNVYGVYSLRANLVETAPADFYKKAYPGVDKKAAFLYLNAGASSINAKSEMKGWEHEGYDFVYSAGIPVTEFNYTSYVSAMQSKGVKYVQYVGAYQNAVRLKQAMAQQGFNPLFVMDPTAYDQGYVSSGGSAVEGTHVFIGSETFEDSNKIPEMKLYLQWLQRVAPGAKPSFFGLFAWSAGRLFTDTALKLGGKLTRASLLAALAGIDNYTGYGMLSPQHVGKKITGGCYGFIVLKGGKWVREGPTPFACGPVVDTGIS</sequence>
<evidence type="ECO:0000256" key="3">
    <source>
        <dbReference type="SAM" id="MobiDB-lite"/>
    </source>
</evidence>
<dbReference type="PANTHER" id="PTHR47235:SF1">
    <property type="entry name" value="BLR6548 PROTEIN"/>
    <property type="match status" value="1"/>
</dbReference>